<evidence type="ECO:0000256" key="1">
    <source>
        <dbReference type="ARBA" id="ARBA00023125"/>
    </source>
</evidence>
<dbReference type="AlphaFoldDB" id="A0A1J0A1B0"/>
<evidence type="ECO:0000256" key="2">
    <source>
        <dbReference type="ARBA" id="ARBA00023163"/>
    </source>
</evidence>
<dbReference type="PANTHER" id="PTHR10270:SF161">
    <property type="entry name" value="SEX-DETERMINING REGION Y PROTEIN"/>
    <property type="match status" value="1"/>
</dbReference>
<keyword evidence="2" id="KW-0804">Transcription</keyword>
<dbReference type="EMBL" id="KX505882">
    <property type="protein sequence ID" value="APB08807.1"/>
    <property type="molecule type" value="Genomic_DNA"/>
</dbReference>
<evidence type="ECO:0000313" key="7">
    <source>
        <dbReference type="EMBL" id="APB08807.1"/>
    </source>
</evidence>
<dbReference type="InterPro" id="IPR050140">
    <property type="entry name" value="SRY-related_HMG-box_TF-like"/>
</dbReference>
<dbReference type="PROSITE" id="PS50118">
    <property type="entry name" value="HMG_BOX_2"/>
    <property type="match status" value="1"/>
</dbReference>
<feature type="region of interest" description="Disordered" evidence="4">
    <location>
        <begin position="216"/>
        <end position="248"/>
    </location>
</feature>
<feature type="region of interest" description="Disordered" evidence="4">
    <location>
        <begin position="106"/>
        <end position="141"/>
    </location>
</feature>
<dbReference type="CDD" id="cd01389">
    <property type="entry name" value="HMG-box_ROX1-like"/>
    <property type="match status" value="1"/>
</dbReference>
<dbReference type="GO" id="GO:0000978">
    <property type="term" value="F:RNA polymerase II cis-regulatory region sequence-specific DNA binding"/>
    <property type="evidence" value="ECO:0007669"/>
    <property type="project" value="TreeGrafter"/>
</dbReference>
<dbReference type="GO" id="GO:0001228">
    <property type="term" value="F:DNA-binding transcription activator activity, RNA polymerase II-specific"/>
    <property type="evidence" value="ECO:0007669"/>
    <property type="project" value="TreeGrafter"/>
</dbReference>
<dbReference type="InterPro" id="IPR036910">
    <property type="entry name" value="HMG_box_dom_sf"/>
</dbReference>
<feature type="compositionally biased region" description="Basic and acidic residues" evidence="4">
    <location>
        <begin position="217"/>
        <end position="236"/>
    </location>
</feature>
<keyword evidence="1 3" id="KW-0238">DNA-binding</keyword>
<reference evidence="6" key="1">
    <citation type="journal article" date="2017" name="Fungal Biol.">
        <title>Mating type genes as phylogenetic markers to delimit Neofusicoccum species.</title>
        <authorList>
            <person name="Lopes A."/>
            <person name="Phillips A.J.L."/>
            <person name="Alves A."/>
        </authorList>
    </citation>
    <scope>NUCLEOTIDE SEQUENCE</scope>
    <source>
        <strain evidence="6">CAA511</strain>
        <strain evidence="7">CAA709</strain>
        <strain evidence="8">CAA713</strain>
    </source>
</reference>
<dbReference type="Gene3D" id="1.10.30.10">
    <property type="entry name" value="High mobility group box domain"/>
    <property type="match status" value="1"/>
</dbReference>
<evidence type="ECO:0000313" key="6">
    <source>
        <dbReference type="EMBL" id="APB08806.1"/>
    </source>
</evidence>
<dbReference type="PANTHER" id="PTHR10270">
    <property type="entry name" value="SOX TRANSCRIPTION FACTOR"/>
    <property type="match status" value="1"/>
</dbReference>
<dbReference type="EMBL" id="KX505881">
    <property type="protein sequence ID" value="APB08806.1"/>
    <property type="molecule type" value="Genomic_DNA"/>
</dbReference>
<evidence type="ECO:0000259" key="5">
    <source>
        <dbReference type="PROSITE" id="PS50118"/>
    </source>
</evidence>
<gene>
    <name evidence="6" type="primary">MAT1-2-1</name>
</gene>
<dbReference type="GO" id="GO:0005634">
    <property type="term" value="C:nucleus"/>
    <property type="evidence" value="ECO:0007669"/>
    <property type="project" value="UniProtKB-UniRule"/>
</dbReference>
<sequence length="412" mass="45223">MAWSGIVRQIKAGATQILLPMGIHLAVGWGGIQVLVNSLSIYLNTTVTVLDDAANNVHRLVFPPTFHGSGVNSTASASQPATNQQQHTADASQLHMGQKELAAAAPQPTTGQQKFAVRTSQPPQVTHAPLTLAGKGRAREPEPWIPRPMNCFILYRKEKHPSVVAANPGVHNNEIAKTIGRMWKAETRATKELYKAKAEQLSKDHAAAHPHYRFAPRRPDAIKRRQKKQVERERSKPVALPSSTEVSDTAGSPLIFVASDVIKERLRASEQSNNELRINSDDFNPTDYPGNEIGNDRPHINMGVASMADQLAYAGVLDGYELDRQVRENYAVEDRLGGSLSTFLGSLDSRDVFDFNSSMGCSYDRLTAATQRNADLVAEGVLQPFNNFTFPDDEVNFDFTSLDGQDTNSTTH</sequence>
<keyword evidence="3" id="KW-0539">Nucleus</keyword>
<dbReference type="GO" id="GO:0030154">
    <property type="term" value="P:cell differentiation"/>
    <property type="evidence" value="ECO:0007669"/>
    <property type="project" value="TreeGrafter"/>
</dbReference>
<accession>A0A1J0A1B0</accession>
<dbReference type="EMBL" id="KX505883">
    <property type="protein sequence ID" value="APB08808.1"/>
    <property type="molecule type" value="Genomic_DNA"/>
</dbReference>
<feature type="DNA-binding region" description="HMG box" evidence="3">
    <location>
        <begin position="145"/>
        <end position="213"/>
    </location>
</feature>
<name>A0A1J0A1B0_9PEZI</name>
<evidence type="ECO:0000256" key="4">
    <source>
        <dbReference type="SAM" id="MobiDB-lite"/>
    </source>
</evidence>
<feature type="compositionally biased region" description="Polar residues" evidence="4">
    <location>
        <begin position="107"/>
        <end position="124"/>
    </location>
</feature>
<evidence type="ECO:0000256" key="3">
    <source>
        <dbReference type="PROSITE-ProRule" id="PRU00267"/>
    </source>
</evidence>
<evidence type="ECO:0000313" key="8">
    <source>
        <dbReference type="EMBL" id="APB08808.1"/>
    </source>
</evidence>
<dbReference type="SUPFAM" id="SSF47095">
    <property type="entry name" value="HMG-box"/>
    <property type="match status" value="1"/>
</dbReference>
<dbReference type="Pfam" id="PF00505">
    <property type="entry name" value="HMG_box"/>
    <property type="match status" value="1"/>
</dbReference>
<organism evidence="6">
    <name type="scientific">Neofusicoccum eucalyptorum</name>
    <dbReference type="NCBI Taxonomy" id="233969"/>
    <lineage>
        <taxon>Eukaryota</taxon>
        <taxon>Fungi</taxon>
        <taxon>Dikarya</taxon>
        <taxon>Ascomycota</taxon>
        <taxon>Pezizomycotina</taxon>
        <taxon>Dothideomycetes</taxon>
        <taxon>Dothideomycetes incertae sedis</taxon>
        <taxon>Botryosphaeriales</taxon>
        <taxon>Botryosphaeriaceae</taxon>
        <taxon>Neofusicoccum</taxon>
    </lineage>
</organism>
<dbReference type="InterPro" id="IPR009071">
    <property type="entry name" value="HMG_box_dom"/>
</dbReference>
<feature type="domain" description="HMG box" evidence="5">
    <location>
        <begin position="145"/>
        <end position="213"/>
    </location>
</feature>
<dbReference type="SMART" id="SM00398">
    <property type="entry name" value="HMG"/>
    <property type="match status" value="1"/>
</dbReference>
<protein>
    <submittedName>
        <fullName evidence="6">Mating type protein</fullName>
    </submittedName>
</protein>
<proteinExistence type="predicted"/>